<organism evidence="1 2">
    <name type="scientific">Tanacetum coccineum</name>
    <dbReference type="NCBI Taxonomy" id="301880"/>
    <lineage>
        <taxon>Eukaryota</taxon>
        <taxon>Viridiplantae</taxon>
        <taxon>Streptophyta</taxon>
        <taxon>Embryophyta</taxon>
        <taxon>Tracheophyta</taxon>
        <taxon>Spermatophyta</taxon>
        <taxon>Magnoliopsida</taxon>
        <taxon>eudicotyledons</taxon>
        <taxon>Gunneridae</taxon>
        <taxon>Pentapetalae</taxon>
        <taxon>asterids</taxon>
        <taxon>campanulids</taxon>
        <taxon>Asterales</taxon>
        <taxon>Asteraceae</taxon>
        <taxon>Asteroideae</taxon>
        <taxon>Anthemideae</taxon>
        <taxon>Anthemidinae</taxon>
        <taxon>Tanacetum</taxon>
    </lineage>
</organism>
<comment type="caution">
    <text evidence="1">The sequence shown here is derived from an EMBL/GenBank/DDBJ whole genome shotgun (WGS) entry which is preliminary data.</text>
</comment>
<gene>
    <name evidence="1" type="ORF">Tco_0939525</name>
</gene>
<name>A0ABQ5DKD9_9ASTR</name>
<reference evidence="1" key="1">
    <citation type="journal article" date="2022" name="Int. J. Mol. Sci.">
        <title>Draft Genome of Tanacetum Coccineum: Genomic Comparison of Closely Related Tanacetum-Family Plants.</title>
        <authorList>
            <person name="Yamashiro T."/>
            <person name="Shiraishi A."/>
            <person name="Nakayama K."/>
            <person name="Satake H."/>
        </authorList>
    </citation>
    <scope>NUCLEOTIDE SEQUENCE</scope>
</reference>
<sequence>MWCFFYEFFNSVEQMTYKQALRALVRIEAMQVEIMEFDRLGCMDTCTFPVIFLSSLKWIFKIKLDVYGESEEQSSVSSARKRYRQEAVLILRKSFAPGC</sequence>
<dbReference type="EMBL" id="BQNB010015405">
    <property type="protein sequence ID" value="GJT39660.1"/>
    <property type="molecule type" value="Genomic_DNA"/>
</dbReference>
<reference evidence="1" key="2">
    <citation type="submission" date="2022-01" db="EMBL/GenBank/DDBJ databases">
        <authorList>
            <person name="Yamashiro T."/>
            <person name="Shiraishi A."/>
            <person name="Satake H."/>
            <person name="Nakayama K."/>
        </authorList>
    </citation>
    <scope>NUCLEOTIDE SEQUENCE</scope>
</reference>
<protein>
    <submittedName>
        <fullName evidence="1">Uncharacterized protein</fullName>
    </submittedName>
</protein>
<proteinExistence type="predicted"/>
<accession>A0ABQ5DKD9</accession>
<evidence type="ECO:0000313" key="2">
    <source>
        <dbReference type="Proteomes" id="UP001151760"/>
    </source>
</evidence>
<dbReference type="Proteomes" id="UP001151760">
    <property type="component" value="Unassembled WGS sequence"/>
</dbReference>
<evidence type="ECO:0000313" key="1">
    <source>
        <dbReference type="EMBL" id="GJT39660.1"/>
    </source>
</evidence>
<keyword evidence="2" id="KW-1185">Reference proteome</keyword>